<protein>
    <submittedName>
        <fullName evidence="2">Uncharacterized protein</fullName>
    </submittedName>
</protein>
<keyword evidence="1" id="KW-0812">Transmembrane</keyword>
<keyword evidence="3" id="KW-1185">Reference proteome</keyword>
<accession>A0AAV5V9E7</accession>
<gene>
    <name evidence="2" type="ORF">PFISCL1PPCAC_7543</name>
</gene>
<dbReference type="Proteomes" id="UP001432322">
    <property type="component" value="Unassembled WGS sequence"/>
</dbReference>
<dbReference type="EMBL" id="BTSY01000002">
    <property type="protein sequence ID" value="GMT16246.1"/>
    <property type="molecule type" value="Genomic_DNA"/>
</dbReference>
<organism evidence="2 3">
    <name type="scientific">Pristionchus fissidentatus</name>
    <dbReference type="NCBI Taxonomy" id="1538716"/>
    <lineage>
        <taxon>Eukaryota</taxon>
        <taxon>Metazoa</taxon>
        <taxon>Ecdysozoa</taxon>
        <taxon>Nematoda</taxon>
        <taxon>Chromadorea</taxon>
        <taxon>Rhabditida</taxon>
        <taxon>Rhabditina</taxon>
        <taxon>Diplogasteromorpha</taxon>
        <taxon>Diplogasteroidea</taxon>
        <taxon>Neodiplogasteridae</taxon>
        <taxon>Pristionchus</taxon>
    </lineage>
</organism>
<keyword evidence="1" id="KW-0472">Membrane</keyword>
<evidence type="ECO:0000313" key="2">
    <source>
        <dbReference type="EMBL" id="GMT16246.1"/>
    </source>
</evidence>
<feature type="non-terminal residue" evidence="2">
    <location>
        <position position="1"/>
    </location>
</feature>
<feature type="transmembrane region" description="Helical" evidence="1">
    <location>
        <begin position="34"/>
        <end position="58"/>
    </location>
</feature>
<reference evidence="2" key="1">
    <citation type="submission" date="2023-10" db="EMBL/GenBank/DDBJ databases">
        <title>Genome assembly of Pristionchus species.</title>
        <authorList>
            <person name="Yoshida K."/>
            <person name="Sommer R.J."/>
        </authorList>
    </citation>
    <scope>NUCLEOTIDE SEQUENCE</scope>
    <source>
        <strain evidence="2">RS5133</strain>
    </source>
</reference>
<keyword evidence="1" id="KW-1133">Transmembrane helix</keyword>
<evidence type="ECO:0000256" key="1">
    <source>
        <dbReference type="SAM" id="Phobius"/>
    </source>
</evidence>
<sequence length="150" mass="16044">KGKEFINKYQHYVQQGTINNNEENRRLLADSTRLGAVCAHALVCALICVLISLADVVVGGVGARRTGELTPATAHSAQVKRRRRQLLAHGGRAEISALRIDTSSWCCCSCNSCSTCSKCFLADALSVHHGGCTSCSNDKSGDEQSARHGL</sequence>
<comment type="caution">
    <text evidence="2">The sequence shown here is derived from an EMBL/GenBank/DDBJ whole genome shotgun (WGS) entry which is preliminary data.</text>
</comment>
<evidence type="ECO:0000313" key="3">
    <source>
        <dbReference type="Proteomes" id="UP001432322"/>
    </source>
</evidence>
<dbReference type="AlphaFoldDB" id="A0AAV5V9E7"/>
<proteinExistence type="predicted"/>
<name>A0AAV5V9E7_9BILA</name>